<evidence type="ECO:0000256" key="5">
    <source>
        <dbReference type="ARBA" id="ARBA00022980"/>
    </source>
</evidence>
<dbReference type="InterPro" id="IPR000235">
    <property type="entry name" value="Ribosomal_uS7"/>
</dbReference>
<dbReference type="GO" id="GO:0003735">
    <property type="term" value="F:structural constituent of ribosome"/>
    <property type="evidence" value="ECO:0007669"/>
    <property type="project" value="UniProtKB-UniRule"/>
</dbReference>
<dbReference type="Pfam" id="PF00177">
    <property type="entry name" value="Ribosomal_S7"/>
    <property type="match status" value="1"/>
</dbReference>
<evidence type="ECO:0000256" key="2">
    <source>
        <dbReference type="ARBA" id="ARBA00011458"/>
    </source>
</evidence>
<dbReference type="InterPro" id="IPR020606">
    <property type="entry name" value="Ribosomal_uS7_CS"/>
</dbReference>
<dbReference type="InterPro" id="IPR026018">
    <property type="entry name" value="Ribosomal_uS7_arc"/>
</dbReference>
<comment type="similarity">
    <text evidence="1 7 8">Belongs to the universal ribosomal protein uS7 family.</text>
</comment>
<sequence length="207" mass="22949">MSEEEPPEPDAPAGTDDEEEETARAELFGTWSVTDIEYSDPSTERYITVTPIAHTMGRHADKQFKKSEISVVERLINRLMQTDENTGKKQLATSIVQDAFEIVHERTEENPVQVLVRAVENSAPREETVRLKYGGISVPKAVDVAPQRRVDQALKFLAEGVYGSSFKTTTNAEEALAQQLVGAANDDVQAYSVNQKEEKERVAAAAR</sequence>
<dbReference type="HAMAP" id="MF_00480_A">
    <property type="entry name" value="Ribosomal_uS7_A"/>
    <property type="match status" value="1"/>
</dbReference>
<dbReference type="NCBIfam" id="TIGR01028">
    <property type="entry name" value="uS7_euk_arch"/>
    <property type="match status" value="1"/>
</dbReference>
<proteinExistence type="inferred from homology"/>
<evidence type="ECO:0000259" key="11">
    <source>
        <dbReference type="Pfam" id="PF00177"/>
    </source>
</evidence>
<dbReference type="PIRSF" id="PIRSF002122">
    <property type="entry name" value="RPS7p_RPS7a_RPS5e_RPS7o"/>
    <property type="match status" value="1"/>
</dbReference>
<dbReference type="PROSITE" id="PS00052">
    <property type="entry name" value="RIBOSOMAL_S7"/>
    <property type="match status" value="1"/>
</dbReference>
<reference evidence="12 13" key="1">
    <citation type="submission" date="2021-06" db="EMBL/GenBank/DDBJ databases">
        <title>New haloarchaea isolates fom saline soil.</title>
        <authorList>
            <person name="Duran-Viseras A."/>
            <person name="Sanchez-Porro C.S."/>
            <person name="Ventosa A."/>
        </authorList>
    </citation>
    <scope>NUCLEOTIDE SEQUENCE [LARGE SCALE GENOMIC DNA]</scope>
    <source>
        <strain evidence="12 13">JCM 183640</strain>
    </source>
</reference>
<dbReference type="InterPro" id="IPR005716">
    <property type="entry name" value="Ribosomal_uS7_euk/arc"/>
</dbReference>
<feature type="region of interest" description="Disordered" evidence="10">
    <location>
        <begin position="1"/>
        <end position="22"/>
    </location>
</feature>
<gene>
    <name evidence="7" type="primary">rps7</name>
    <name evidence="12" type="ORF">KTS45_08185</name>
</gene>
<dbReference type="CDD" id="cd14867">
    <property type="entry name" value="uS7_Eukaryote"/>
    <property type="match status" value="1"/>
</dbReference>
<dbReference type="RefSeq" id="WP_162317253.1">
    <property type="nucleotide sequence ID" value="NZ_JAHQXF010000001.1"/>
</dbReference>
<protein>
    <recommendedName>
        <fullName evidence="7">Small ribosomal subunit protein uS7</fullName>
    </recommendedName>
</protein>
<evidence type="ECO:0000256" key="1">
    <source>
        <dbReference type="ARBA" id="ARBA00007151"/>
    </source>
</evidence>
<dbReference type="SUPFAM" id="SSF47973">
    <property type="entry name" value="Ribosomal protein S7"/>
    <property type="match status" value="1"/>
</dbReference>
<accession>A0A8J7Y9A5</accession>
<dbReference type="Gene3D" id="1.10.455.10">
    <property type="entry name" value="Ribosomal protein S7 domain"/>
    <property type="match status" value="1"/>
</dbReference>
<keyword evidence="3 7" id="KW-0699">rRNA-binding</keyword>
<evidence type="ECO:0000256" key="3">
    <source>
        <dbReference type="ARBA" id="ARBA00022730"/>
    </source>
</evidence>
<keyword evidence="13" id="KW-1185">Reference proteome</keyword>
<dbReference type="Proteomes" id="UP000766550">
    <property type="component" value="Unassembled WGS sequence"/>
</dbReference>
<evidence type="ECO:0000256" key="9">
    <source>
        <dbReference type="RuleBase" id="RU003621"/>
    </source>
</evidence>
<comment type="function">
    <text evidence="7 9">One of the primary rRNA binding proteins, it binds directly to 16S rRNA where it nucleates assembly of the head domain of the 30S subunit. Is located at the subunit interface close to the decoding center.</text>
</comment>
<evidence type="ECO:0000256" key="8">
    <source>
        <dbReference type="RuleBase" id="RU003619"/>
    </source>
</evidence>
<evidence type="ECO:0000256" key="10">
    <source>
        <dbReference type="SAM" id="MobiDB-lite"/>
    </source>
</evidence>
<evidence type="ECO:0000256" key="7">
    <source>
        <dbReference type="HAMAP-Rule" id="MF_00480"/>
    </source>
</evidence>
<dbReference type="GO" id="GO:0019843">
    <property type="term" value="F:rRNA binding"/>
    <property type="evidence" value="ECO:0007669"/>
    <property type="project" value="UniProtKB-UniRule"/>
</dbReference>
<dbReference type="PANTHER" id="PTHR11205">
    <property type="entry name" value="RIBOSOMAL PROTEIN S7"/>
    <property type="match status" value="1"/>
</dbReference>
<dbReference type="EMBL" id="JAHQXF010000001">
    <property type="protein sequence ID" value="MBV0924183.1"/>
    <property type="molecule type" value="Genomic_DNA"/>
</dbReference>
<comment type="caution">
    <text evidence="12">The sequence shown here is derived from an EMBL/GenBank/DDBJ whole genome shotgun (WGS) entry which is preliminary data.</text>
</comment>
<dbReference type="NCBIfam" id="NF003106">
    <property type="entry name" value="PRK04027.1"/>
    <property type="match status" value="1"/>
</dbReference>
<dbReference type="InterPro" id="IPR023798">
    <property type="entry name" value="Ribosomal_uS7_dom"/>
</dbReference>
<dbReference type="OrthoDB" id="45346at2157"/>
<keyword evidence="6 7" id="KW-0687">Ribonucleoprotein</keyword>
<feature type="domain" description="Small ribosomal subunit protein uS7" evidence="11">
    <location>
        <begin position="58"/>
        <end position="207"/>
    </location>
</feature>
<comment type="subunit">
    <text evidence="2 7 9">Part of the 30S ribosomal subunit.</text>
</comment>
<keyword evidence="5 7" id="KW-0689">Ribosomal protein</keyword>
<evidence type="ECO:0000313" key="12">
    <source>
        <dbReference type="EMBL" id="MBV0924183.1"/>
    </source>
</evidence>
<dbReference type="InterPro" id="IPR036823">
    <property type="entry name" value="Ribosomal_uS7_dom_sf"/>
</dbReference>
<dbReference type="GO" id="GO:0006412">
    <property type="term" value="P:translation"/>
    <property type="evidence" value="ECO:0007669"/>
    <property type="project" value="UniProtKB-UniRule"/>
</dbReference>
<evidence type="ECO:0000313" key="13">
    <source>
        <dbReference type="Proteomes" id="UP000766550"/>
    </source>
</evidence>
<dbReference type="GO" id="GO:0015935">
    <property type="term" value="C:small ribosomal subunit"/>
    <property type="evidence" value="ECO:0007669"/>
    <property type="project" value="UniProtKB-UniRule"/>
</dbReference>
<organism evidence="12 13">
    <name type="scientific">Haloarcula limicola</name>
    <dbReference type="NCBI Taxonomy" id="1429915"/>
    <lineage>
        <taxon>Archaea</taxon>
        <taxon>Methanobacteriati</taxon>
        <taxon>Methanobacteriota</taxon>
        <taxon>Stenosarchaea group</taxon>
        <taxon>Halobacteria</taxon>
        <taxon>Halobacteriales</taxon>
        <taxon>Haloarculaceae</taxon>
        <taxon>Haloarcula</taxon>
    </lineage>
</organism>
<evidence type="ECO:0000256" key="4">
    <source>
        <dbReference type="ARBA" id="ARBA00022884"/>
    </source>
</evidence>
<dbReference type="AlphaFoldDB" id="A0A8J7Y9A5"/>
<name>A0A8J7Y9A5_9EURY</name>
<evidence type="ECO:0000256" key="6">
    <source>
        <dbReference type="ARBA" id="ARBA00023274"/>
    </source>
</evidence>
<keyword evidence="4 7" id="KW-0694">RNA-binding</keyword>